<organism evidence="2 3">
    <name type="scientific">Flavobacterium zepuense</name>
    <dbReference type="NCBI Taxonomy" id="2593302"/>
    <lineage>
        <taxon>Bacteria</taxon>
        <taxon>Pseudomonadati</taxon>
        <taxon>Bacteroidota</taxon>
        <taxon>Flavobacteriia</taxon>
        <taxon>Flavobacteriales</taxon>
        <taxon>Flavobacteriaceae</taxon>
        <taxon>Flavobacterium</taxon>
    </lineage>
</organism>
<dbReference type="AlphaFoldDB" id="A0A552UVV5"/>
<keyword evidence="1" id="KW-0732">Signal</keyword>
<evidence type="ECO:0000313" key="3">
    <source>
        <dbReference type="Proteomes" id="UP000320643"/>
    </source>
</evidence>
<evidence type="ECO:0000256" key="1">
    <source>
        <dbReference type="SAM" id="SignalP"/>
    </source>
</evidence>
<name>A0A552UVV5_9FLAO</name>
<protein>
    <submittedName>
        <fullName evidence="2">Uncharacterized protein</fullName>
    </submittedName>
</protein>
<comment type="caution">
    <text evidence="2">The sequence shown here is derived from an EMBL/GenBank/DDBJ whole genome shotgun (WGS) entry which is preliminary data.</text>
</comment>
<proteinExistence type="predicted"/>
<dbReference type="OrthoDB" id="1376295at2"/>
<dbReference type="Proteomes" id="UP000320643">
    <property type="component" value="Unassembled WGS sequence"/>
</dbReference>
<reference evidence="2 3" key="1">
    <citation type="submission" date="2019-07" db="EMBL/GenBank/DDBJ databases">
        <title>Flavobacterium sp. nov., isolated from glacier ice.</title>
        <authorList>
            <person name="Liu Q."/>
            <person name="Xin Y.-H."/>
        </authorList>
    </citation>
    <scope>NUCLEOTIDE SEQUENCE [LARGE SCALE GENOMIC DNA]</scope>
    <source>
        <strain evidence="2 3">ZT4R6</strain>
    </source>
</reference>
<keyword evidence="3" id="KW-1185">Reference proteome</keyword>
<dbReference type="EMBL" id="VJVZ01000013">
    <property type="protein sequence ID" value="TRW22339.1"/>
    <property type="molecule type" value="Genomic_DNA"/>
</dbReference>
<gene>
    <name evidence="2" type="ORF">FMM05_17695</name>
</gene>
<dbReference type="RefSeq" id="WP_143374756.1">
    <property type="nucleotide sequence ID" value="NZ_VJVZ01000013.1"/>
</dbReference>
<sequence>MKQILLFAAALLLVMCKSASLDESVAQVHHRDDFEGLNPDQTTKVLKELEATDDKYSVLVFTQNYKGEKVIATTAGKRMYTNYIKSNKKTGVAAKARIENTANTRVYDNLTKKEIVIDSEEAKKHKFIYLKKNLEGDTPYTITYSNTLKPLK</sequence>
<accession>A0A552UVV5</accession>
<feature type="signal peptide" evidence="1">
    <location>
        <begin position="1"/>
        <end position="21"/>
    </location>
</feature>
<evidence type="ECO:0000313" key="2">
    <source>
        <dbReference type="EMBL" id="TRW22339.1"/>
    </source>
</evidence>
<feature type="chain" id="PRO_5021994645" evidence="1">
    <location>
        <begin position="22"/>
        <end position="152"/>
    </location>
</feature>